<proteinExistence type="predicted"/>
<gene>
    <name evidence="3" type="primary">yidD</name>
    <name evidence="3" type="ORF">ABU614_14935</name>
    <name evidence="2" type="ORF">V2J18_08600</name>
</gene>
<evidence type="ECO:0000256" key="1">
    <source>
        <dbReference type="SAM" id="MobiDB-lite"/>
    </source>
</evidence>
<dbReference type="EMBL" id="JBANDL010000002">
    <property type="protein sequence ID" value="MEI2454734.1"/>
    <property type="molecule type" value="Genomic_DNA"/>
</dbReference>
<evidence type="ECO:0000313" key="3">
    <source>
        <dbReference type="EMBL" id="XCO77521.1"/>
    </source>
</evidence>
<protein>
    <submittedName>
        <fullName evidence="3">Membrane protein insertion efficiency factor YidD</fullName>
    </submittedName>
</protein>
<dbReference type="InterPro" id="IPR002696">
    <property type="entry name" value="Membr_insert_effic_factor_YidD"/>
</dbReference>
<dbReference type="Proteomes" id="UP001387215">
    <property type="component" value="Unassembled WGS sequence"/>
</dbReference>
<accession>A0AAU8N1Z0</accession>
<name>A0AAU8N1Z0_9GAMM</name>
<evidence type="ECO:0000313" key="2">
    <source>
        <dbReference type="EMBL" id="MEI2454734.1"/>
    </source>
</evidence>
<keyword evidence="4" id="KW-1185">Reference proteome</keyword>
<dbReference type="PANTHER" id="PTHR33383">
    <property type="entry name" value="MEMBRANE PROTEIN INSERTION EFFICIENCY FACTOR-RELATED"/>
    <property type="match status" value="1"/>
</dbReference>
<dbReference type="SMART" id="SM01234">
    <property type="entry name" value="Haemolytic"/>
    <property type="match status" value="1"/>
</dbReference>
<evidence type="ECO:0000313" key="4">
    <source>
        <dbReference type="Proteomes" id="UP001387215"/>
    </source>
</evidence>
<reference evidence="2 4" key="1">
    <citation type="submission" date="2024-02" db="EMBL/GenBank/DDBJ databases">
        <title>Lysobacter Genome Sequencing and Mining.</title>
        <authorList>
            <person name="Bierman J."/>
            <person name="Walker M.C."/>
        </authorList>
    </citation>
    <scope>NUCLEOTIDE SEQUENCE [LARGE SCALE GENOMIC DNA]</scope>
    <source>
        <strain evidence="2 4">PB6250</strain>
    </source>
</reference>
<sequence length="63" mass="7188">MLGQRCRFYPSCSAYSMEAIDRFGAFRGSWLTLRRLARCHPLHPGGHDPVPPLDSGKHTCHRH</sequence>
<reference evidence="3" key="2">
    <citation type="submission" date="2024-06" db="EMBL/GenBank/DDBJ databases">
        <authorList>
            <person name="Li S."/>
        </authorList>
    </citation>
    <scope>NUCLEOTIDE SEQUENCE</scope>
    <source>
        <strain evidence="3">SR10</strain>
    </source>
</reference>
<organism evidence="3">
    <name type="scientific">Lysobacter firmicutimachus</name>
    <dbReference type="NCBI Taxonomy" id="1792846"/>
    <lineage>
        <taxon>Bacteria</taxon>
        <taxon>Pseudomonadati</taxon>
        <taxon>Pseudomonadota</taxon>
        <taxon>Gammaproteobacteria</taxon>
        <taxon>Lysobacterales</taxon>
        <taxon>Lysobacteraceae</taxon>
        <taxon>Lysobacter</taxon>
    </lineage>
</organism>
<dbReference type="PANTHER" id="PTHR33383:SF1">
    <property type="entry name" value="MEMBRANE PROTEIN INSERTION EFFICIENCY FACTOR-RELATED"/>
    <property type="match status" value="1"/>
</dbReference>
<dbReference type="NCBIfam" id="TIGR00278">
    <property type="entry name" value="membrane protein insertion efficiency factor YidD"/>
    <property type="match status" value="1"/>
</dbReference>
<feature type="region of interest" description="Disordered" evidence="1">
    <location>
        <begin position="42"/>
        <end position="63"/>
    </location>
</feature>
<dbReference type="AlphaFoldDB" id="A0AAU8N1Z0"/>
<dbReference type="EMBL" id="CP159925">
    <property type="protein sequence ID" value="XCO77521.1"/>
    <property type="molecule type" value="Genomic_DNA"/>
</dbReference>
<dbReference type="Pfam" id="PF01809">
    <property type="entry name" value="YidD"/>
    <property type="match status" value="1"/>
</dbReference>